<organism evidence="1 2">
    <name type="scientific">Thiogranum longum</name>
    <dbReference type="NCBI Taxonomy" id="1537524"/>
    <lineage>
        <taxon>Bacteria</taxon>
        <taxon>Pseudomonadati</taxon>
        <taxon>Pseudomonadota</taxon>
        <taxon>Gammaproteobacteria</taxon>
        <taxon>Chromatiales</taxon>
        <taxon>Ectothiorhodospiraceae</taxon>
        <taxon>Thiogranum</taxon>
    </lineage>
</organism>
<dbReference type="RefSeq" id="WP_132973264.1">
    <property type="nucleotide sequence ID" value="NZ_SMFX01000001.1"/>
</dbReference>
<evidence type="ECO:0000313" key="1">
    <source>
        <dbReference type="EMBL" id="TCK18987.1"/>
    </source>
</evidence>
<evidence type="ECO:0008006" key="3">
    <source>
        <dbReference type="Google" id="ProtNLM"/>
    </source>
</evidence>
<evidence type="ECO:0000313" key="2">
    <source>
        <dbReference type="Proteomes" id="UP000295707"/>
    </source>
</evidence>
<comment type="caution">
    <text evidence="1">The sequence shown here is derived from an EMBL/GenBank/DDBJ whole genome shotgun (WGS) entry which is preliminary data.</text>
</comment>
<gene>
    <name evidence="1" type="ORF">DFR30_2277</name>
</gene>
<protein>
    <recommendedName>
        <fullName evidence="3">DNA-binding protein</fullName>
    </recommendedName>
</protein>
<sequence>MSLENLVGVSLERVEPDVSVISRLIAAAERNIADSHILEVSSENRFDAAYKAIMQLSNTALQANGFRTLTSKPGHHMTMIQVLGQTIGLDKQTVIVLDALRKQRNVADYSGDIIPASAVDECVKHAENLLHDVTGWLKDNKPELLK</sequence>
<dbReference type="Proteomes" id="UP000295707">
    <property type="component" value="Unassembled WGS sequence"/>
</dbReference>
<proteinExistence type="predicted"/>
<dbReference type="OrthoDB" id="5767600at2"/>
<keyword evidence="2" id="KW-1185">Reference proteome</keyword>
<dbReference type="AlphaFoldDB" id="A0A4R1HAK4"/>
<name>A0A4R1HAK4_9GAMM</name>
<dbReference type="EMBL" id="SMFX01000001">
    <property type="protein sequence ID" value="TCK18987.1"/>
    <property type="molecule type" value="Genomic_DNA"/>
</dbReference>
<reference evidence="1 2" key="1">
    <citation type="submission" date="2019-03" db="EMBL/GenBank/DDBJ databases">
        <title>Genomic Encyclopedia of Type Strains, Phase IV (KMG-IV): sequencing the most valuable type-strain genomes for metagenomic binning, comparative biology and taxonomic classification.</title>
        <authorList>
            <person name="Goeker M."/>
        </authorList>
    </citation>
    <scope>NUCLEOTIDE SEQUENCE [LARGE SCALE GENOMIC DNA]</scope>
    <source>
        <strain evidence="1 2">DSM 19610</strain>
    </source>
</reference>
<dbReference type="Gene3D" id="1.20.120.330">
    <property type="entry name" value="Nucleotidyltransferases domain 2"/>
    <property type="match status" value="1"/>
</dbReference>
<accession>A0A4R1HAK4</accession>